<dbReference type="Proteomes" id="UP000808349">
    <property type="component" value="Unassembled WGS sequence"/>
</dbReference>
<dbReference type="SUPFAM" id="SSF63446">
    <property type="entry name" value="Type I dockerin domain"/>
    <property type="match status" value="1"/>
</dbReference>
<evidence type="ECO:0000313" key="3">
    <source>
        <dbReference type="EMBL" id="MBK9719896.1"/>
    </source>
</evidence>
<dbReference type="GO" id="GO:0000272">
    <property type="term" value="P:polysaccharide catabolic process"/>
    <property type="evidence" value="ECO:0007669"/>
    <property type="project" value="InterPro"/>
</dbReference>
<evidence type="ECO:0000259" key="2">
    <source>
        <dbReference type="Pfam" id="PF18962"/>
    </source>
</evidence>
<dbReference type="NCBIfam" id="TIGR04183">
    <property type="entry name" value="Por_Secre_tail"/>
    <property type="match status" value="1"/>
</dbReference>
<protein>
    <submittedName>
        <fullName evidence="3">T9SS type A sorting domain-containing protein</fullName>
    </submittedName>
</protein>
<reference evidence="3 4" key="1">
    <citation type="submission" date="2020-10" db="EMBL/GenBank/DDBJ databases">
        <title>Connecting structure to function with the recovery of over 1000 high-quality activated sludge metagenome-assembled genomes encoding full-length rRNA genes using long-read sequencing.</title>
        <authorList>
            <person name="Singleton C.M."/>
            <person name="Petriglieri F."/>
            <person name="Kristensen J.M."/>
            <person name="Kirkegaard R.H."/>
            <person name="Michaelsen T.Y."/>
            <person name="Andersen M.H."/>
            <person name="Karst S.M."/>
            <person name="Dueholm M.S."/>
            <person name="Nielsen P.H."/>
            <person name="Albertsen M."/>
        </authorList>
    </citation>
    <scope>NUCLEOTIDE SEQUENCE [LARGE SCALE GENOMIC DNA]</scope>
    <source>
        <strain evidence="3">Ribe_18-Q3-R11-54_BAT3C.373</strain>
    </source>
</reference>
<sequence length="813" mass="90972">MRILSFLVCSFFIALSYNVQGQGIYESVKILKDATVTKRVDPCYFPTVIDSALHGTLTFTKIGSSKYDILIQNDFLCFWIDQIQLLCVHRANSYLEPVNDFISIYKDQTNQTINPLLNDYTSVTGPNPIHLSGECALVNSLINVSKLNDSIIQFSAKPGYDGPASIQYKVCDSFGLCQTASIKVYIVDTTNIPNSDTINIGTPEDVSVQITLPYSGFTISNTADHGYVEVEAASVVYKPYSNYNGKDTFLLSLNGMTRLVCMSVYAQAEPNSIIVPDVFFTPVNKEITFNVSLNDVQSIVEKYNILLDLGPNKGTLVKLDNHGLFKYTPENNYSGEQSFTYKVCPQGICEKAKVTLFIGDQQPRDLDYKFATPKNTPLVLSYAVPVDVYDFSASSDSVKFYPGWDTVHVKYNNSCTQDVIGFNQLIFYPKYNTTYLDTFEVNYCIAGSNRCFTLKCQVDVFYETKNCDKQCVGDCVWPGDVDYDGIVDMKDMLHVAYQIGKTRPSRTYQNSDFRSHKANNWSEQLSGRSVNLKNADTNGDSTISSADTLAISENYHQTHSLVPQGVYSRGDFPFNLEILTHDLEIGDQAMIEVQLGDDQYPVINLSGYTYNLDYNTDAVVEGTLHVNFYERGWFANNAATLNMFKIPWDGRLESGFARANALKASGQGGTEVIVFVIEDNLDAFRDDDGIYEVPFYFKNIVIQNGAGEMQQLDDKTAIIKLKRAHTNQKPVLDASKLLVYPNPTSDMINLHLNGKNSLVSYNILSMDGRLIQSNKNIDPKHNMISLEGLNNGLYLIKAETILGPITKKIEIMK</sequence>
<dbReference type="Pfam" id="PF17963">
    <property type="entry name" value="Big_9"/>
    <property type="match status" value="1"/>
</dbReference>
<name>A0A9D7SDC7_9BACT</name>
<feature type="domain" description="Secretion system C-terminal sorting" evidence="2">
    <location>
        <begin position="739"/>
        <end position="809"/>
    </location>
</feature>
<dbReference type="InterPro" id="IPR026444">
    <property type="entry name" value="Secre_tail"/>
</dbReference>
<keyword evidence="1" id="KW-0732">Signal</keyword>
<evidence type="ECO:0000313" key="4">
    <source>
        <dbReference type="Proteomes" id="UP000808349"/>
    </source>
</evidence>
<organism evidence="3 4">
    <name type="scientific">Candidatus Defluviibacterium haderslevense</name>
    <dbReference type="NCBI Taxonomy" id="2981993"/>
    <lineage>
        <taxon>Bacteria</taxon>
        <taxon>Pseudomonadati</taxon>
        <taxon>Bacteroidota</taxon>
        <taxon>Saprospiria</taxon>
        <taxon>Saprospirales</taxon>
        <taxon>Saprospiraceae</taxon>
        <taxon>Candidatus Defluviibacterium</taxon>
    </lineage>
</organism>
<proteinExistence type="predicted"/>
<feature type="signal peptide" evidence="1">
    <location>
        <begin position="1"/>
        <end position="21"/>
    </location>
</feature>
<dbReference type="EMBL" id="JADKFW010000021">
    <property type="protein sequence ID" value="MBK9719896.1"/>
    <property type="molecule type" value="Genomic_DNA"/>
</dbReference>
<comment type="caution">
    <text evidence="3">The sequence shown here is derived from an EMBL/GenBank/DDBJ whole genome shotgun (WGS) entry which is preliminary data.</text>
</comment>
<feature type="chain" id="PRO_5039228152" evidence="1">
    <location>
        <begin position="22"/>
        <end position="813"/>
    </location>
</feature>
<dbReference type="Pfam" id="PF18962">
    <property type="entry name" value="Por_Secre_tail"/>
    <property type="match status" value="1"/>
</dbReference>
<accession>A0A9D7SDC7</accession>
<gene>
    <name evidence="3" type="ORF">IPO85_20735</name>
</gene>
<dbReference type="AlphaFoldDB" id="A0A9D7SDC7"/>
<dbReference type="InterPro" id="IPR036439">
    <property type="entry name" value="Dockerin_dom_sf"/>
</dbReference>
<dbReference type="Gene3D" id="1.10.1330.10">
    <property type="entry name" value="Dockerin domain"/>
    <property type="match status" value="1"/>
</dbReference>
<evidence type="ECO:0000256" key="1">
    <source>
        <dbReference type="SAM" id="SignalP"/>
    </source>
</evidence>